<evidence type="ECO:0000256" key="5">
    <source>
        <dbReference type="ARBA" id="ARBA00012483"/>
    </source>
</evidence>
<feature type="compositionally biased region" description="Polar residues" evidence="18">
    <location>
        <begin position="136"/>
        <end position="159"/>
    </location>
</feature>
<organism evidence="20 21">
    <name type="scientific">Halocaridina rubra</name>
    <name type="common">Hawaiian red shrimp</name>
    <dbReference type="NCBI Taxonomy" id="373956"/>
    <lineage>
        <taxon>Eukaryota</taxon>
        <taxon>Metazoa</taxon>
        <taxon>Ecdysozoa</taxon>
        <taxon>Arthropoda</taxon>
        <taxon>Crustacea</taxon>
        <taxon>Multicrustacea</taxon>
        <taxon>Malacostraca</taxon>
        <taxon>Eumalacostraca</taxon>
        <taxon>Eucarida</taxon>
        <taxon>Decapoda</taxon>
        <taxon>Pleocyemata</taxon>
        <taxon>Caridea</taxon>
        <taxon>Atyoidea</taxon>
        <taxon>Atyidae</taxon>
        <taxon>Halocaridina</taxon>
    </lineage>
</organism>
<dbReference type="GO" id="GO:0036297">
    <property type="term" value="P:interstrand cross-link repair"/>
    <property type="evidence" value="ECO:0007669"/>
    <property type="project" value="InterPro"/>
</dbReference>
<dbReference type="InterPro" id="IPR056527">
    <property type="entry name" value="WD40_RFWD3"/>
</dbReference>
<evidence type="ECO:0000256" key="7">
    <source>
        <dbReference type="ARBA" id="ARBA00022574"/>
    </source>
</evidence>
<dbReference type="SMART" id="SM00320">
    <property type="entry name" value="WD40"/>
    <property type="match status" value="3"/>
</dbReference>
<evidence type="ECO:0000256" key="2">
    <source>
        <dbReference type="ARBA" id="ARBA00004322"/>
    </source>
</evidence>
<evidence type="ECO:0000256" key="8">
    <source>
        <dbReference type="ARBA" id="ARBA00022679"/>
    </source>
</evidence>
<keyword evidence="14" id="KW-0234">DNA repair</keyword>
<dbReference type="InterPro" id="IPR013083">
    <property type="entry name" value="Znf_RING/FYVE/PHD"/>
</dbReference>
<keyword evidence="11 16" id="KW-0479">Metal-binding</keyword>
<keyword evidence="9" id="KW-0677">Repeat</keyword>
<accession>A0AAN8X4C8</accession>
<gene>
    <name evidence="20" type="primary">RFWD3</name>
    <name evidence="20" type="ORF">SK128_024182</name>
</gene>
<keyword evidence="20" id="KW-0012">Acyltransferase</keyword>
<evidence type="ECO:0000256" key="9">
    <source>
        <dbReference type="ARBA" id="ARBA00022737"/>
    </source>
</evidence>
<dbReference type="InterPro" id="IPR001841">
    <property type="entry name" value="Znf_RING"/>
</dbReference>
<dbReference type="GO" id="GO:0008270">
    <property type="term" value="F:zinc ion binding"/>
    <property type="evidence" value="ECO:0007669"/>
    <property type="project" value="UniProtKB-KW"/>
</dbReference>
<evidence type="ECO:0000256" key="10">
    <source>
        <dbReference type="ARBA" id="ARBA00022763"/>
    </source>
</evidence>
<evidence type="ECO:0000313" key="21">
    <source>
        <dbReference type="Proteomes" id="UP001381693"/>
    </source>
</evidence>
<dbReference type="InterPro" id="IPR001680">
    <property type="entry name" value="WD40_rpt"/>
</dbReference>
<keyword evidence="10" id="KW-0227">DNA damage</keyword>
<dbReference type="GO" id="GO:0061630">
    <property type="term" value="F:ubiquitin protein ligase activity"/>
    <property type="evidence" value="ECO:0007669"/>
    <property type="project" value="UniProtKB-EC"/>
</dbReference>
<comment type="catalytic activity">
    <reaction evidence="1">
        <text>S-ubiquitinyl-[E2 ubiquitin-conjugating enzyme]-L-cysteine + [acceptor protein]-L-lysine = [E2 ubiquitin-conjugating enzyme]-L-cysteine + N(6)-ubiquitinyl-[acceptor protein]-L-lysine.</text>
        <dbReference type="EC" id="2.3.2.27"/>
    </reaction>
</comment>
<dbReference type="InterPro" id="IPR037381">
    <property type="entry name" value="RFWD3"/>
</dbReference>
<dbReference type="Gene3D" id="2.130.10.10">
    <property type="entry name" value="YVTN repeat-like/Quinoprotein amine dehydrogenase"/>
    <property type="match status" value="1"/>
</dbReference>
<dbReference type="EC" id="2.3.2.27" evidence="5"/>
<keyword evidence="11 16" id="KW-0863">Zinc-finger</keyword>
<dbReference type="EMBL" id="JAXCGZ010009924">
    <property type="protein sequence ID" value="KAK7076001.1"/>
    <property type="molecule type" value="Genomic_DNA"/>
</dbReference>
<dbReference type="SUPFAM" id="SSF57850">
    <property type="entry name" value="RING/U-box"/>
    <property type="match status" value="1"/>
</dbReference>
<keyword evidence="7" id="KW-0853">WD repeat</keyword>
<evidence type="ECO:0000256" key="3">
    <source>
        <dbReference type="ARBA" id="ARBA00004496"/>
    </source>
</evidence>
<sequence>MSDIEEVPVINLLEDSDATYMSDSEDTGPDALSLSHEQFSESETESEPNSPVIGVGRALEGPVSRQYSQATSQARNSEQNVLAEEGSNSHEGAAAPVPDIVASESSTMSVDMELAPHIEQEGAGADDSELLIPVEPSSSDENSMASEQMSTDIVQQGSDNVDRPEKRTLPLQEVTPIKKTDTKKAPESPESDDEGQICTVCFEAWSNSGSHRLVSLKCGHLFGNSCIERWLKGQGGKCPQCNAKASKRDIRVIYAKSLKVLDTTERDRAIQELEKERETRRNIELDFAHTKMKYDLKCQMVKNLQKELQNLKNASAGINFGLGTSLSQATSSHHSNRLILHSCLEIAKDGGCRVLAYNEWLHMLIVSMPSQVTMFPGSGVKKINTIDMKAERYVPIHGKQVRDITFNPAKNDLLLSVGMDKCVKLTNICNNTTVGSFTADFPLWGCCWNTDQANMFFVGTASGTVIVYDTRNTLGPVKFFQVPGAGPIVSMCYIPYCASANFCLGGLLVARLTLCSFLKVKDNADIEAYELPLEGPFSSVSFEKLTRHFMVSCRPCQKHPHARHIVCELHNACNAVTANVIHTFKGGTTQKMLSRSCLIAHPFKEGNVLACASDESTQSTFIWDVSSGLCLQQLKCSETVIDMVPVRCGQNAYLTLLTEKSVRFYKWIDML</sequence>
<feature type="region of interest" description="Disordered" evidence="18">
    <location>
        <begin position="15"/>
        <end position="108"/>
    </location>
</feature>
<dbReference type="Pfam" id="PF13639">
    <property type="entry name" value="zf-RING_2"/>
    <property type="match status" value="1"/>
</dbReference>
<evidence type="ECO:0000256" key="1">
    <source>
        <dbReference type="ARBA" id="ARBA00000900"/>
    </source>
</evidence>
<keyword evidence="6" id="KW-0963">Cytoplasm</keyword>
<feature type="compositionally biased region" description="Polar residues" evidence="18">
    <location>
        <begin position="65"/>
        <end position="80"/>
    </location>
</feature>
<evidence type="ECO:0000256" key="15">
    <source>
        <dbReference type="ARBA" id="ARBA00023242"/>
    </source>
</evidence>
<evidence type="ECO:0000256" key="16">
    <source>
        <dbReference type="PROSITE-ProRule" id="PRU00175"/>
    </source>
</evidence>
<evidence type="ECO:0000256" key="18">
    <source>
        <dbReference type="SAM" id="MobiDB-lite"/>
    </source>
</evidence>
<dbReference type="PROSITE" id="PS50089">
    <property type="entry name" value="ZF_RING_2"/>
    <property type="match status" value="1"/>
</dbReference>
<dbReference type="Pfam" id="PF23419">
    <property type="entry name" value="WD40_RFWD3"/>
    <property type="match status" value="1"/>
</dbReference>
<dbReference type="InterPro" id="IPR015943">
    <property type="entry name" value="WD40/YVTN_repeat-like_dom_sf"/>
</dbReference>
<feature type="compositionally biased region" description="Basic and acidic residues" evidence="18">
    <location>
        <begin position="176"/>
        <end position="187"/>
    </location>
</feature>
<evidence type="ECO:0000256" key="17">
    <source>
        <dbReference type="SAM" id="Coils"/>
    </source>
</evidence>
<evidence type="ECO:0000313" key="20">
    <source>
        <dbReference type="EMBL" id="KAK7076001.1"/>
    </source>
</evidence>
<dbReference type="Gene3D" id="3.30.40.10">
    <property type="entry name" value="Zinc/RING finger domain, C3HC4 (zinc finger)"/>
    <property type="match status" value="1"/>
</dbReference>
<dbReference type="SMART" id="SM00184">
    <property type="entry name" value="RING"/>
    <property type="match status" value="1"/>
</dbReference>
<comment type="subcellular location">
    <subcellularLocation>
        <location evidence="3">Cytoplasm</location>
    </subcellularLocation>
    <subcellularLocation>
        <location evidence="2">Nucleus</location>
        <location evidence="2">PML body</location>
    </subcellularLocation>
</comment>
<evidence type="ECO:0000256" key="14">
    <source>
        <dbReference type="ARBA" id="ARBA00023204"/>
    </source>
</evidence>
<keyword evidence="12" id="KW-0833">Ubl conjugation pathway</keyword>
<keyword evidence="21" id="KW-1185">Reference proteome</keyword>
<feature type="domain" description="RING-type" evidence="19">
    <location>
        <begin position="198"/>
        <end position="242"/>
    </location>
</feature>
<proteinExistence type="predicted"/>
<dbReference type="PANTHER" id="PTHR16047">
    <property type="entry name" value="RFWD3 PROTEIN"/>
    <property type="match status" value="1"/>
</dbReference>
<keyword evidence="15" id="KW-0539">Nucleus</keyword>
<comment type="caution">
    <text evidence="20">The sequence shown here is derived from an EMBL/GenBank/DDBJ whole genome shotgun (WGS) entry which is preliminary data.</text>
</comment>
<evidence type="ECO:0000259" key="19">
    <source>
        <dbReference type="PROSITE" id="PS50089"/>
    </source>
</evidence>
<dbReference type="GO" id="GO:0016567">
    <property type="term" value="P:protein ubiquitination"/>
    <property type="evidence" value="ECO:0007669"/>
    <property type="project" value="InterPro"/>
</dbReference>
<evidence type="ECO:0000256" key="13">
    <source>
        <dbReference type="ARBA" id="ARBA00022833"/>
    </source>
</evidence>
<feature type="region of interest" description="Disordered" evidence="18">
    <location>
        <begin position="121"/>
        <end position="193"/>
    </location>
</feature>
<dbReference type="GO" id="GO:0005737">
    <property type="term" value="C:cytoplasm"/>
    <property type="evidence" value="ECO:0007669"/>
    <property type="project" value="UniProtKB-SubCell"/>
</dbReference>
<evidence type="ECO:0000256" key="12">
    <source>
        <dbReference type="ARBA" id="ARBA00022786"/>
    </source>
</evidence>
<reference evidence="20 21" key="1">
    <citation type="submission" date="2023-11" db="EMBL/GenBank/DDBJ databases">
        <title>Halocaridina rubra genome assembly.</title>
        <authorList>
            <person name="Smith C."/>
        </authorList>
    </citation>
    <scope>NUCLEOTIDE SEQUENCE [LARGE SCALE GENOMIC DNA]</scope>
    <source>
        <strain evidence="20">EP-1</strain>
        <tissue evidence="20">Whole</tissue>
    </source>
</reference>
<keyword evidence="17" id="KW-0175">Coiled coil</keyword>
<evidence type="ECO:0000256" key="4">
    <source>
        <dbReference type="ARBA" id="ARBA00004906"/>
    </source>
</evidence>
<feature type="coiled-coil region" evidence="17">
    <location>
        <begin position="266"/>
        <end position="314"/>
    </location>
</feature>
<name>A0AAN8X4C8_HALRR</name>
<keyword evidence="13" id="KW-0862">Zinc</keyword>
<keyword evidence="8 20" id="KW-0808">Transferase</keyword>
<dbReference type="GO" id="GO:0016605">
    <property type="term" value="C:PML body"/>
    <property type="evidence" value="ECO:0007669"/>
    <property type="project" value="UniProtKB-SubCell"/>
</dbReference>
<dbReference type="CDD" id="cd16450">
    <property type="entry name" value="mRING-C3HGC3_RFWD3"/>
    <property type="match status" value="1"/>
</dbReference>
<dbReference type="AlphaFoldDB" id="A0AAN8X4C8"/>
<comment type="pathway">
    <text evidence="4">Protein modification; protein ubiquitination.</text>
</comment>
<evidence type="ECO:0000256" key="6">
    <source>
        <dbReference type="ARBA" id="ARBA00022490"/>
    </source>
</evidence>
<dbReference type="InterPro" id="IPR036322">
    <property type="entry name" value="WD40_repeat_dom_sf"/>
</dbReference>
<dbReference type="PANTHER" id="PTHR16047:SF7">
    <property type="entry name" value="E3 UBIQUITIN-PROTEIN LIGASE RFWD3"/>
    <property type="match status" value="1"/>
</dbReference>
<evidence type="ECO:0000256" key="11">
    <source>
        <dbReference type="ARBA" id="ARBA00022771"/>
    </source>
</evidence>
<protein>
    <recommendedName>
        <fullName evidence="5">RING-type E3 ubiquitin transferase</fullName>
        <ecNumber evidence="5">2.3.2.27</ecNumber>
    </recommendedName>
</protein>
<dbReference type="Proteomes" id="UP001381693">
    <property type="component" value="Unassembled WGS sequence"/>
</dbReference>
<dbReference type="SUPFAM" id="SSF50978">
    <property type="entry name" value="WD40 repeat-like"/>
    <property type="match status" value="1"/>
</dbReference>